<proteinExistence type="predicted"/>
<name>A0ABC7ZTG3_ECOLR</name>
<dbReference type="Proteomes" id="UP000025231">
    <property type="component" value="Chromosome"/>
</dbReference>
<gene>
    <name evidence="1" type="ORF">ECRM12581_11970</name>
</gene>
<sequence>MVNIDSGKYEVEVSKKEDNWYEIYGTDNMIKTSMCLSLALNEKAILSMDGYGAGELIFDDGDSCNVEGVYSPVRL</sequence>
<organism evidence="1 2">
    <name type="scientific">Escherichia coli O145:H28 (strain RM12581)</name>
    <dbReference type="NCBI Taxonomy" id="1248823"/>
    <lineage>
        <taxon>Bacteria</taxon>
        <taxon>Pseudomonadati</taxon>
        <taxon>Pseudomonadota</taxon>
        <taxon>Gammaproteobacteria</taxon>
        <taxon>Enterobacterales</taxon>
        <taxon>Enterobacteriaceae</taxon>
        <taxon>Escherichia</taxon>
    </lineage>
</organism>
<accession>A0ABC7ZTG3</accession>
<reference evidence="1 2" key="1">
    <citation type="journal article" date="2014" name="Genome Announc.">
        <title>Complete Genome Sequences of Two Escherichia coli O145:H28 Outbreak Strains of Food Origin.</title>
        <authorList>
            <person name="Cooper K.K."/>
            <person name="Mandrell R.E."/>
            <person name="Louie J.W."/>
            <person name="Korlach J."/>
            <person name="Clark T.A."/>
            <person name="Parker C.T."/>
            <person name="Huynh S."/>
            <person name="Chain P.S."/>
            <person name="Ahmed S."/>
            <person name="Carter M.Q."/>
        </authorList>
    </citation>
    <scope>NUCLEOTIDE SEQUENCE [LARGE SCALE GENOMIC DNA]</scope>
    <source>
        <strain evidence="1 2">RM12581</strain>
    </source>
</reference>
<dbReference type="AlphaFoldDB" id="A0ABC7ZTG3"/>
<evidence type="ECO:0000313" key="2">
    <source>
        <dbReference type="Proteomes" id="UP000025231"/>
    </source>
</evidence>
<dbReference type="EMBL" id="CP007136">
    <property type="protein sequence ID" value="AHY70924.1"/>
    <property type="molecule type" value="Genomic_DNA"/>
</dbReference>
<evidence type="ECO:0000313" key="1">
    <source>
        <dbReference type="EMBL" id="AHY70924.1"/>
    </source>
</evidence>
<protein>
    <submittedName>
        <fullName evidence="1">Uncharacterized protein</fullName>
    </submittedName>
</protein>